<dbReference type="PROSITE" id="PS50888">
    <property type="entry name" value="BHLH"/>
    <property type="match status" value="1"/>
</dbReference>
<evidence type="ECO:0000313" key="3">
    <source>
        <dbReference type="RefSeq" id="XP_046599254.1"/>
    </source>
</evidence>
<dbReference type="PANTHER" id="PTHR19290:SF147">
    <property type="entry name" value="HELIX-LOOP-HELIX PROTEIN DELILAH"/>
    <property type="match status" value="1"/>
</dbReference>
<dbReference type="SMART" id="SM00353">
    <property type="entry name" value="HLH"/>
    <property type="match status" value="1"/>
</dbReference>
<dbReference type="RefSeq" id="XP_046599254.1">
    <property type="nucleotide sequence ID" value="XM_046743298.1"/>
</dbReference>
<dbReference type="GeneID" id="107220056"/>
<dbReference type="InterPro" id="IPR011598">
    <property type="entry name" value="bHLH_dom"/>
</dbReference>
<evidence type="ECO:0000259" key="1">
    <source>
        <dbReference type="PROSITE" id="PS50888"/>
    </source>
</evidence>
<dbReference type="SUPFAM" id="SSF47459">
    <property type="entry name" value="HLH, helix-loop-helix DNA-binding domain"/>
    <property type="match status" value="1"/>
</dbReference>
<accession>A0ABM3GG58</accession>
<dbReference type="Gene3D" id="4.10.280.10">
    <property type="entry name" value="Helix-loop-helix DNA-binding domain"/>
    <property type="match status" value="1"/>
</dbReference>
<keyword evidence="2" id="KW-1185">Reference proteome</keyword>
<protein>
    <submittedName>
        <fullName evidence="3">Helix-loop-helix protein delilah</fullName>
    </submittedName>
</protein>
<dbReference type="InterPro" id="IPR036638">
    <property type="entry name" value="HLH_DNA-bd_sf"/>
</dbReference>
<organism evidence="2 3">
    <name type="scientific">Neodiprion lecontei</name>
    <name type="common">Redheaded pine sawfly</name>
    <dbReference type="NCBI Taxonomy" id="441921"/>
    <lineage>
        <taxon>Eukaryota</taxon>
        <taxon>Metazoa</taxon>
        <taxon>Ecdysozoa</taxon>
        <taxon>Arthropoda</taxon>
        <taxon>Hexapoda</taxon>
        <taxon>Insecta</taxon>
        <taxon>Pterygota</taxon>
        <taxon>Neoptera</taxon>
        <taxon>Endopterygota</taxon>
        <taxon>Hymenoptera</taxon>
        <taxon>Tenthredinoidea</taxon>
        <taxon>Diprionidae</taxon>
        <taxon>Diprioninae</taxon>
        <taxon>Neodiprion</taxon>
    </lineage>
</organism>
<feature type="domain" description="BHLH" evidence="1">
    <location>
        <begin position="81"/>
        <end position="142"/>
    </location>
</feature>
<evidence type="ECO:0000313" key="2">
    <source>
        <dbReference type="Proteomes" id="UP000829291"/>
    </source>
</evidence>
<sequence>MKLSKNIIRKFLHDRSITTGCHNRSEKYSLRPRIGDRTKLKIEPDKGKYVLAGTNNSSSFQTSKMNIKDNAKQKPALLSKYRRKTANARERSRMREINLAFETLRKAVPSYMPQLFCPGDGSNEKLTKITTLRLAMKYITRLTELLHNDESYITDECAELMEQHPIIFRETDTCTLTALNYTSTYDVLNSRKYLNDGGSDGESLHSGSATIDNIFESFTETLVPDVNFDFTESFFNPELG</sequence>
<dbReference type="Pfam" id="PF00010">
    <property type="entry name" value="HLH"/>
    <property type="match status" value="1"/>
</dbReference>
<proteinExistence type="predicted"/>
<dbReference type="PANTHER" id="PTHR19290">
    <property type="entry name" value="BASIC HELIX-LOOP-HELIX PROTEIN NEUROGENIN-RELATED"/>
    <property type="match status" value="1"/>
</dbReference>
<reference evidence="3" key="1">
    <citation type="submission" date="2025-08" db="UniProtKB">
        <authorList>
            <consortium name="RefSeq"/>
        </authorList>
    </citation>
    <scope>IDENTIFICATION</scope>
    <source>
        <tissue evidence="3">Thorax and Abdomen</tissue>
    </source>
</reference>
<dbReference type="Proteomes" id="UP000829291">
    <property type="component" value="Chromosome 6"/>
</dbReference>
<dbReference type="CDD" id="cd11431">
    <property type="entry name" value="bHLH_TS_taxi_Dei"/>
    <property type="match status" value="1"/>
</dbReference>
<dbReference type="InterPro" id="IPR050359">
    <property type="entry name" value="bHLH_transcription_factors"/>
</dbReference>
<name>A0ABM3GG58_NEOLC</name>
<gene>
    <name evidence="3" type="primary">LOC107220056</name>
</gene>